<dbReference type="Pfam" id="PF14065">
    <property type="entry name" value="Pvc16_N"/>
    <property type="match status" value="1"/>
</dbReference>
<dbReference type="InterPro" id="IPR025351">
    <property type="entry name" value="Pvc16_N"/>
</dbReference>
<dbReference type="EMBL" id="BAAAYX010000004">
    <property type="protein sequence ID" value="GAA3700975.1"/>
    <property type="molecule type" value="Genomic_DNA"/>
</dbReference>
<feature type="compositionally biased region" description="Low complexity" evidence="1">
    <location>
        <begin position="302"/>
        <end position="315"/>
    </location>
</feature>
<evidence type="ECO:0000313" key="3">
    <source>
        <dbReference type="EMBL" id="GAA3700975.1"/>
    </source>
</evidence>
<sequence length="361" mass="38167">MIHEVDSALRTLIEREAAGMRDVEIVFDAPTREWAGRRNSPTIDVYLYDIREDLRRRERGMHNVYDAANVVVSRRLPPRHFKLSYLVTAWTQRPEDEHRLLSSLLLCFLKYDALPAEVLTGPLTELGLPIPLTIALPPPEDRAFADVWSALGGELKPSIDIVVSTPLDTGQSFHTGPPVEVPPRVSLGGSYGWPTRETKSRNGVEQWPAGTTGPTPENGSEDDGAETPATTGGKRASRSRAASRGKGSSGGAGSGAGPGAGAADEERSATSSGWDLATGWANAMAPPGSAESQELLPERLAGRSATGSTARSGAADQTAGEGDADEPIGGPAKKTTGAAKPAGRPGPRVAITRTRQTKKKP</sequence>
<accession>A0ABP7D918</accession>
<reference evidence="4" key="1">
    <citation type="journal article" date="2019" name="Int. J. Syst. Evol. Microbiol.">
        <title>The Global Catalogue of Microorganisms (GCM) 10K type strain sequencing project: providing services to taxonomists for standard genome sequencing and annotation.</title>
        <authorList>
            <consortium name="The Broad Institute Genomics Platform"/>
            <consortium name="The Broad Institute Genome Sequencing Center for Infectious Disease"/>
            <person name="Wu L."/>
            <person name="Ma J."/>
        </authorList>
    </citation>
    <scope>NUCLEOTIDE SEQUENCE [LARGE SCALE GENOMIC DNA]</scope>
    <source>
        <strain evidence="4">JCM 16548</strain>
    </source>
</reference>
<dbReference type="RefSeq" id="WP_344811913.1">
    <property type="nucleotide sequence ID" value="NZ_BAAAYX010000004.1"/>
</dbReference>
<keyword evidence="4" id="KW-1185">Reference proteome</keyword>
<evidence type="ECO:0000256" key="1">
    <source>
        <dbReference type="SAM" id="MobiDB-lite"/>
    </source>
</evidence>
<dbReference type="Proteomes" id="UP001500051">
    <property type="component" value="Unassembled WGS sequence"/>
</dbReference>
<proteinExistence type="predicted"/>
<evidence type="ECO:0000313" key="4">
    <source>
        <dbReference type="Proteomes" id="UP001500051"/>
    </source>
</evidence>
<gene>
    <name evidence="3" type="ORF">GCM10022204_17200</name>
</gene>
<feature type="compositionally biased region" description="Gly residues" evidence="1">
    <location>
        <begin position="247"/>
        <end position="260"/>
    </location>
</feature>
<feature type="region of interest" description="Disordered" evidence="1">
    <location>
        <begin position="173"/>
        <end position="361"/>
    </location>
</feature>
<protein>
    <recommendedName>
        <fullName evidence="2">Pvc16 N-terminal domain-containing protein</fullName>
    </recommendedName>
</protein>
<name>A0ABP7D918_9ACTN</name>
<feature type="compositionally biased region" description="Low complexity" evidence="1">
    <location>
        <begin position="329"/>
        <end position="343"/>
    </location>
</feature>
<comment type="caution">
    <text evidence="3">The sequence shown here is derived from an EMBL/GenBank/DDBJ whole genome shotgun (WGS) entry which is preliminary data.</text>
</comment>
<feature type="domain" description="Pvc16 N-terminal" evidence="2">
    <location>
        <begin position="4"/>
        <end position="180"/>
    </location>
</feature>
<organism evidence="3 4">
    <name type="scientific">Microlunatus aurantiacus</name>
    <dbReference type="NCBI Taxonomy" id="446786"/>
    <lineage>
        <taxon>Bacteria</taxon>
        <taxon>Bacillati</taxon>
        <taxon>Actinomycetota</taxon>
        <taxon>Actinomycetes</taxon>
        <taxon>Propionibacteriales</taxon>
        <taxon>Propionibacteriaceae</taxon>
        <taxon>Microlunatus</taxon>
    </lineage>
</organism>
<evidence type="ECO:0000259" key="2">
    <source>
        <dbReference type="Pfam" id="PF14065"/>
    </source>
</evidence>